<gene>
    <name evidence="2" type="ORF">DXC51_27045</name>
</gene>
<dbReference type="EMBL" id="QVLV01000034">
    <property type="protein sequence ID" value="RGE55905.1"/>
    <property type="molecule type" value="Genomic_DNA"/>
</dbReference>
<feature type="transmembrane region" description="Helical" evidence="1">
    <location>
        <begin position="68"/>
        <end position="92"/>
    </location>
</feature>
<protein>
    <submittedName>
        <fullName evidence="2">Zinc-ribbon domain-containing protein</fullName>
    </submittedName>
</protein>
<evidence type="ECO:0000313" key="3">
    <source>
        <dbReference type="Proteomes" id="UP000260812"/>
    </source>
</evidence>
<evidence type="ECO:0000313" key="2">
    <source>
        <dbReference type="EMBL" id="RGE55905.1"/>
    </source>
</evidence>
<proteinExistence type="predicted"/>
<reference evidence="2 3" key="1">
    <citation type="submission" date="2018-08" db="EMBL/GenBank/DDBJ databases">
        <title>A genome reference for cultivated species of the human gut microbiota.</title>
        <authorList>
            <person name="Zou Y."/>
            <person name="Xue W."/>
            <person name="Luo G."/>
        </authorList>
    </citation>
    <scope>NUCLEOTIDE SEQUENCE [LARGE SCALE GENOMIC DNA]</scope>
    <source>
        <strain evidence="2 3">TF05-5AC</strain>
    </source>
</reference>
<keyword evidence="1" id="KW-0812">Transmembrane</keyword>
<dbReference type="Proteomes" id="UP000260812">
    <property type="component" value="Unassembled WGS sequence"/>
</dbReference>
<feature type="transmembrane region" description="Helical" evidence="1">
    <location>
        <begin position="137"/>
        <end position="158"/>
    </location>
</feature>
<keyword evidence="1" id="KW-0472">Membrane</keyword>
<dbReference type="AlphaFoldDB" id="A0A3E3HVZ1"/>
<name>A0A3E3HVZ1_9FIRM</name>
<comment type="caution">
    <text evidence="2">The sequence shown here is derived from an EMBL/GenBank/DDBJ whole genome shotgun (WGS) entry which is preliminary data.</text>
</comment>
<keyword evidence="1" id="KW-1133">Transmembrane helix</keyword>
<accession>A0A3E3HVZ1</accession>
<organism evidence="2 3">
    <name type="scientific">Eisenbergiella massiliensis</name>
    <dbReference type="NCBI Taxonomy" id="1720294"/>
    <lineage>
        <taxon>Bacteria</taxon>
        <taxon>Bacillati</taxon>
        <taxon>Bacillota</taxon>
        <taxon>Clostridia</taxon>
        <taxon>Lachnospirales</taxon>
        <taxon>Lachnospiraceae</taxon>
        <taxon>Eisenbergiella</taxon>
    </lineage>
</organism>
<keyword evidence="3" id="KW-1185">Reference proteome</keyword>
<evidence type="ECO:0000256" key="1">
    <source>
        <dbReference type="SAM" id="Phobius"/>
    </source>
</evidence>
<sequence>MPFINCPRCGKPISNRAVQCPNCGFQFGPTGGIYSKDALQGKIVHPCPECGSINITYQTINEPIKTSWLMIIGYIILALTCCGLLVLIPILLQQKNRLVTYATCNECGCHWDVNNPCTNTNQLANNNIKKEGSLSDYIMIILAGLIILLFIIISVILLKK</sequence>